<gene>
    <name evidence="1" type="ordered locus">VIT_18s0075g00030</name>
</gene>
<keyword evidence="2" id="KW-1185">Reference proteome</keyword>
<dbReference type="Proteomes" id="UP000009183">
    <property type="component" value="Chromosome 18"/>
</dbReference>
<sequence length="62" mass="6809">MSLCGICELNKTMSIGSVKTLPVKELVCPCSHTQLILASKLSGNQHQISIPRRVTTKLCKRN</sequence>
<evidence type="ECO:0000313" key="2">
    <source>
        <dbReference type="Proteomes" id="UP000009183"/>
    </source>
</evidence>
<dbReference type="HOGENOM" id="CLU_2908676_0_0_1"/>
<organism evidence="1 2">
    <name type="scientific">Vitis vinifera</name>
    <name type="common">Grape</name>
    <dbReference type="NCBI Taxonomy" id="29760"/>
    <lineage>
        <taxon>Eukaryota</taxon>
        <taxon>Viridiplantae</taxon>
        <taxon>Streptophyta</taxon>
        <taxon>Embryophyta</taxon>
        <taxon>Tracheophyta</taxon>
        <taxon>Spermatophyta</taxon>
        <taxon>Magnoliopsida</taxon>
        <taxon>eudicotyledons</taxon>
        <taxon>Gunneridae</taxon>
        <taxon>Pentapetalae</taxon>
        <taxon>rosids</taxon>
        <taxon>Vitales</taxon>
        <taxon>Vitaceae</taxon>
        <taxon>Viteae</taxon>
        <taxon>Vitis</taxon>
    </lineage>
</organism>
<name>D7SRH8_VITVI</name>
<dbReference type="PaxDb" id="29760-VIT_18s0075g00030.t01"/>
<dbReference type="InParanoid" id="D7SRH8"/>
<proteinExistence type="predicted"/>
<protein>
    <submittedName>
        <fullName evidence="1">Uncharacterized protein</fullName>
    </submittedName>
</protein>
<accession>D7SRH8</accession>
<reference evidence="2" key="1">
    <citation type="journal article" date="2007" name="Nature">
        <title>The grapevine genome sequence suggests ancestral hexaploidization in major angiosperm phyla.</title>
        <authorList>
            <consortium name="The French-Italian Public Consortium for Grapevine Genome Characterization."/>
            <person name="Jaillon O."/>
            <person name="Aury J.-M."/>
            <person name="Noel B."/>
            <person name="Policriti A."/>
            <person name="Clepet C."/>
            <person name="Casagrande A."/>
            <person name="Choisne N."/>
            <person name="Aubourg S."/>
            <person name="Vitulo N."/>
            <person name="Jubin C."/>
            <person name="Vezzi A."/>
            <person name="Legeai F."/>
            <person name="Hugueney P."/>
            <person name="Dasilva C."/>
            <person name="Horner D."/>
            <person name="Mica E."/>
            <person name="Jublot D."/>
            <person name="Poulain J."/>
            <person name="Bruyere C."/>
            <person name="Billault A."/>
            <person name="Segurens B."/>
            <person name="Gouyvenoux M."/>
            <person name="Ugarte E."/>
            <person name="Cattonaro F."/>
            <person name="Anthouard V."/>
            <person name="Vico V."/>
            <person name="Del Fabbro C."/>
            <person name="Alaux M."/>
            <person name="Di Gaspero G."/>
            <person name="Dumas V."/>
            <person name="Felice N."/>
            <person name="Paillard S."/>
            <person name="Juman I."/>
            <person name="Moroldo M."/>
            <person name="Scalabrin S."/>
            <person name="Canaguier A."/>
            <person name="Le Clainche I."/>
            <person name="Malacrida G."/>
            <person name="Durand E."/>
            <person name="Pesole G."/>
            <person name="Laucou V."/>
            <person name="Chatelet P."/>
            <person name="Merdinoglu D."/>
            <person name="Delledonne M."/>
            <person name="Pezzotti M."/>
            <person name="Lecharny A."/>
            <person name="Scarpelli C."/>
            <person name="Artiguenave F."/>
            <person name="Pe M.E."/>
            <person name="Valle G."/>
            <person name="Morgante M."/>
            <person name="Caboche M."/>
            <person name="Adam-Blondon A.-F."/>
            <person name="Weissenbach J."/>
            <person name="Quetier F."/>
            <person name="Wincker P."/>
        </authorList>
    </citation>
    <scope>NUCLEOTIDE SEQUENCE [LARGE SCALE GENOMIC DNA]</scope>
    <source>
        <strain evidence="2">cv. Pinot noir / PN40024</strain>
    </source>
</reference>
<evidence type="ECO:0000313" key="1">
    <source>
        <dbReference type="EMBL" id="CBI18259.3"/>
    </source>
</evidence>
<dbReference type="EMBL" id="FN594970">
    <property type="protein sequence ID" value="CBI18259.3"/>
    <property type="molecule type" value="Genomic_DNA"/>
</dbReference>
<dbReference type="AlphaFoldDB" id="D7SRH8"/>